<feature type="repeat" description="WD" evidence="3">
    <location>
        <begin position="615"/>
        <end position="650"/>
    </location>
</feature>
<dbReference type="SMART" id="SM00320">
    <property type="entry name" value="WD40"/>
    <property type="match status" value="4"/>
</dbReference>
<feature type="transmembrane region" description="Helical" evidence="4">
    <location>
        <begin position="45"/>
        <end position="65"/>
    </location>
</feature>
<dbReference type="Gene3D" id="2.130.10.10">
    <property type="entry name" value="YVTN repeat-like/Quinoprotein amine dehydrogenase"/>
    <property type="match status" value="2"/>
</dbReference>
<dbReference type="Proteomes" id="UP000053815">
    <property type="component" value="Unassembled WGS sequence"/>
</dbReference>
<evidence type="ECO:0000256" key="3">
    <source>
        <dbReference type="PROSITE-ProRule" id="PRU00221"/>
    </source>
</evidence>
<proteinExistence type="predicted"/>
<evidence type="ECO:0000313" key="5">
    <source>
        <dbReference type="EMBL" id="GAN05188.1"/>
    </source>
</evidence>
<evidence type="ECO:0000256" key="4">
    <source>
        <dbReference type="SAM" id="Phobius"/>
    </source>
</evidence>
<dbReference type="InterPro" id="IPR039328">
    <property type="entry name" value="WDR89"/>
</dbReference>
<keyword evidence="4" id="KW-0812">Transmembrane</keyword>
<dbReference type="Pfam" id="PF00400">
    <property type="entry name" value="WD40"/>
    <property type="match status" value="2"/>
</dbReference>
<name>A0A0C9MT00_9FUNG</name>
<keyword evidence="4" id="KW-1133">Transmembrane helix</keyword>
<dbReference type="PROSITE" id="PS50082">
    <property type="entry name" value="WD_REPEATS_2"/>
    <property type="match status" value="2"/>
</dbReference>
<dbReference type="PROSITE" id="PS50294">
    <property type="entry name" value="WD_REPEATS_REGION"/>
    <property type="match status" value="1"/>
</dbReference>
<sequence>MEGLHFRKKEAVKNPEEDAEFLDEEEQEKLLQELREQNDTANMHIQIGLVIIGLLVAALFGSVLLQTSSIPTIPIADIFESTPSALKSPTFAVFCSLISIVLAILTLLGSSRVKMVTIPQLPLRYTGASAILTGSISPLMCLLSSATSIELFFWVIPLVLTMMYYFAFHMINQARKHKLVKKDGNVVKVALPEQGLTFPEADKIVDYGGVVYNVNASDIEKEFLNYARKYRFYRSLHTQDYIKSGASEWLESLQAFDFQDIPQFHYDGIQMLLDAANMDDTLSISTHPSTVPEEGEEEVAINNVDDTKYQAIEELIRLKDVQTCTDILPPFQLVKDINLGYNDDYVFDVSANSQYAITSASDNFVRLYDLSTLQLSYTIPAHQERISKMKLKGDQYLFTASEDQTLKRWDLRAAGSTGPVQVFKYSKPLTAFDLNCNDTMAIAGTEFSTSTQSADLAFFDTRNASLLHTFDESHGDDITEIQCHPTLPAQFISCSTDGLLNNYDVTEFDEEEAMLAVVNSGSSVNKAGYFGPNAEYLYCLTHVETFSLHTWEGDTICNFGDIRSIGVTPVDYAIDCSYDPVAQRFYLITGDNSGTVDFFHVNVGQLQHCQQLKVTGGHSDVVRSLYWNHSTQSILTGGEDGRLCAWQGQA</sequence>
<keyword evidence="1 3" id="KW-0853">WD repeat</keyword>
<keyword evidence="6" id="KW-1185">Reference proteome</keyword>
<evidence type="ECO:0000256" key="2">
    <source>
        <dbReference type="ARBA" id="ARBA00022737"/>
    </source>
</evidence>
<feature type="repeat" description="WD" evidence="3">
    <location>
        <begin position="379"/>
        <end position="412"/>
    </location>
</feature>
<dbReference type="AlphaFoldDB" id="A0A0C9MT00"/>
<dbReference type="STRING" id="91626.A0A0C9MT00"/>
<dbReference type="PANTHER" id="PTHR22889:SF0">
    <property type="entry name" value="WD REPEAT-CONTAINING PROTEIN 89"/>
    <property type="match status" value="1"/>
</dbReference>
<dbReference type="SUPFAM" id="SSF50978">
    <property type="entry name" value="WD40 repeat-like"/>
    <property type="match status" value="1"/>
</dbReference>
<dbReference type="OrthoDB" id="25131at2759"/>
<dbReference type="InterPro" id="IPR015943">
    <property type="entry name" value="WD40/YVTN_repeat-like_dom_sf"/>
</dbReference>
<accession>A0A0C9MT00</accession>
<dbReference type="InterPro" id="IPR001680">
    <property type="entry name" value="WD40_rpt"/>
</dbReference>
<dbReference type="PANTHER" id="PTHR22889">
    <property type="entry name" value="WD REPEAT-CONTAINING PROTEIN 89"/>
    <property type="match status" value="1"/>
</dbReference>
<keyword evidence="4" id="KW-0472">Membrane</keyword>
<feature type="transmembrane region" description="Helical" evidence="4">
    <location>
        <begin position="151"/>
        <end position="171"/>
    </location>
</feature>
<feature type="transmembrane region" description="Helical" evidence="4">
    <location>
        <begin position="91"/>
        <end position="111"/>
    </location>
</feature>
<organism evidence="5">
    <name type="scientific">Mucor ambiguus</name>
    <dbReference type="NCBI Taxonomy" id="91626"/>
    <lineage>
        <taxon>Eukaryota</taxon>
        <taxon>Fungi</taxon>
        <taxon>Fungi incertae sedis</taxon>
        <taxon>Mucoromycota</taxon>
        <taxon>Mucoromycotina</taxon>
        <taxon>Mucoromycetes</taxon>
        <taxon>Mucorales</taxon>
        <taxon>Mucorineae</taxon>
        <taxon>Mucoraceae</taxon>
        <taxon>Mucor</taxon>
    </lineage>
</organism>
<protein>
    <submittedName>
        <fullName evidence="5">WD repeat-containing protein 89</fullName>
    </submittedName>
</protein>
<reference evidence="5" key="1">
    <citation type="submission" date="2014-09" db="EMBL/GenBank/DDBJ databases">
        <title>Draft genome sequence of an oleaginous Mucoromycotina fungus Mucor ambiguus NBRC6742.</title>
        <authorList>
            <person name="Takeda I."/>
            <person name="Yamane N."/>
            <person name="Morita T."/>
            <person name="Tamano K."/>
            <person name="Machida M."/>
            <person name="Baker S."/>
            <person name="Koike H."/>
        </authorList>
    </citation>
    <scope>NUCLEOTIDE SEQUENCE</scope>
    <source>
        <strain evidence="5">NBRC 6742</strain>
    </source>
</reference>
<dbReference type="EMBL" id="DF836373">
    <property type="protein sequence ID" value="GAN05188.1"/>
    <property type="molecule type" value="Genomic_DNA"/>
</dbReference>
<keyword evidence="2" id="KW-0677">Repeat</keyword>
<dbReference type="InterPro" id="IPR036322">
    <property type="entry name" value="WD40_repeat_dom_sf"/>
</dbReference>
<evidence type="ECO:0000256" key="1">
    <source>
        <dbReference type="ARBA" id="ARBA00022574"/>
    </source>
</evidence>
<gene>
    <name evidence="5" type="ORF">MAM1_0084d04657</name>
</gene>
<evidence type="ECO:0000313" key="6">
    <source>
        <dbReference type="Proteomes" id="UP000053815"/>
    </source>
</evidence>